<dbReference type="EMBL" id="JBHTLI010000001">
    <property type="protein sequence ID" value="MFD1095569.1"/>
    <property type="molecule type" value="Genomic_DNA"/>
</dbReference>
<evidence type="ECO:0000313" key="1">
    <source>
        <dbReference type="EMBL" id="MFD1095569.1"/>
    </source>
</evidence>
<keyword evidence="2" id="KW-1185">Reference proteome</keyword>
<dbReference type="RefSeq" id="WP_380744416.1">
    <property type="nucleotide sequence ID" value="NZ_JBHTLI010000001.1"/>
</dbReference>
<gene>
    <name evidence="1" type="ORF">ACFQ3Q_07415</name>
</gene>
<dbReference type="Proteomes" id="UP001597131">
    <property type="component" value="Unassembled WGS sequence"/>
</dbReference>
<reference evidence="2" key="1">
    <citation type="journal article" date="2019" name="Int. J. Syst. Evol. Microbiol.">
        <title>The Global Catalogue of Microorganisms (GCM) 10K type strain sequencing project: providing services to taxonomists for standard genome sequencing and annotation.</title>
        <authorList>
            <consortium name="The Broad Institute Genomics Platform"/>
            <consortium name="The Broad Institute Genome Sequencing Center for Infectious Disease"/>
            <person name="Wu L."/>
            <person name="Ma J."/>
        </authorList>
    </citation>
    <scope>NUCLEOTIDE SEQUENCE [LARGE SCALE GENOMIC DNA]</scope>
    <source>
        <strain evidence="2">CCUG 64793</strain>
    </source>
</reference>
<comment type="caution">
    <text evidence="1">The sequence shown here is derived from an EMBL/GenBank/DDBJ whole genome shotgun (WGS) entry which is preliminary data.</text>
</comment>
<evidence type="ECO:0008006" key="3">
    <source>
        <dbReference type="Google" id="ProtNLM"/>
    </source>
</evidence>
<proteinExistence type="predicted"/>
<protein>
    <recommendedName>
        <fullName evidence="3">Biopolymer transporter Tol</fullName>
    </recommendedName>
</protein>
<organism evidence="1 2">
    <name type="scientific">Salegentibacter chungangensis</name>
    <dbReference type="NCBI Taxonomy" id="1335724"/>
    <lineage>
        <taxon>Bacteria</taxon>
        <taxon>Pseudomonadati</taxon>
        <taxon>Bacteroidota</taxon>
        <taxon>Flavobacteriia</taxon>
        <taxon>Flavobacteriales</taxon>
        <taxon>Flavobacteriaceae</taxon>
        <taxon>Salegentibacter</taxon>
    </lineage>
</organism>
<accession>A0ABW3NT09</accession>
<evidence type="ECO:0000313" key="2">
    <source>
        <dbReference type="Proteomes" id="UP001597131"/>
    </source>
</evidence>
<sequence>MEKIIIFIILSLFSFFGIAQQPDPEGTDHYIQVFINTDGEIWLERDLVKIDEIKKQVDKIIRQIPFRPDRKLIFRIFADENLSLGFIQNVENEMLKAYSDNVMRERYLLDSRQMNLDGPGWLQNINFKELKAIHSDGS</sequence>
<name>A0ABW3NT09_9FLAO</name>